<dbReference type="STRING" id="249352.SAMN05444395_101737"/>
<evidence type="ECO:0000313" key="3">
    <source>
        <dbReference type="EMBL" id="OAB31306.1"/>
    </source>
</evidence>
<evidence type="ECO:0000259" key="2">
    <source>
        <dbReference type="Pfam" id="PF01593"/>
    </source>
</evidence>
<accession>A0A168ABA6</accession>
<dbReference type="Pfam" id="PF01593">
    <property type="entry name" value="Amino_oxidase"/>
    <property type="match status" value="2"/>
</dbReference>
<reference evidence="3 4" key="1">
    <citation type="submission" date="2016-03" db="EMBL/GenBank/DDBJ databases">
        <title>Draft genome sequence of Flavobacterium fryxellicola DSM 16209.</title>
        <authorList>
            <person name="Shin S.-K."/>
            <person name="Yi H."/>
        </authorList>
    </citation>
    <scope>NUCLEOTIDE SEQUENCE [LARGE SCALE GENOMIC DNA]</scope>
    <source>
        <strain evidence="3 4">DSM 16209</strain>
    </source>
</reference>
<dbReference type="InterPro" id="IPR002937">
    <property type="entry name" value="Amino_oxidase"/>
</dbReference>
<organism evidence="3 4">
    <name type="scientific">Flavobacterium fryxellicola</name>
    <dbReference type="NCBI Taxonomy" id="249352"/>
    <lineage>
        <taxon>Bacteria</taxon>
        <taxon>Pseudomonadati</taxon>
        <taxon>Bacteroidota</taxon>
        <taxon>Flavobacteriia</taxon>
        <taxon>Flavobacteriales</taxon>
        <taxon>Flavobacteriaceae</taxon>
        <taxon>Flavobacterium</taxon>
    </lineage>
</organism>
<dbReference type="SUPFAM" id="SSF51905">
    <property type="entry name" value="FAD/NAD(P)-binding domain"/>
    <property type="match status" value="1"/>
</dbReference>
<dbReference type="GO" id="GO:0016491">
    <property type="term" value="F:oxidoreductase activity"/>
    <property type="evidence" value="ECO:0007669"/>
    <property type="project" value="InterPro"/>
</dbReference>
<name>A0A168ABA6_9FLAO</name>
<evidence type="ECO:0000256" key="1">
    <source>
        <dbReference type="ARBA" id="ARBA00005995"/>
    </source>
</evidence>
<dbReference type="OrthoDB" id="56323at2"/>
<protein>
    <recommendedName>
        <fullName evidence="2">Amine oxidase domain-containing protein</fullName>
    </recommendedName>
</protein>
<evidence type="ECO:0000313" key="4">
    <source>
        <dbReference type="Proteomes" id="UP000077164"/>
    </source>
</evidence>
<dbReference type="Gene3D" id="3.50.50.60">
    <property type="entry name" value="FAD/NAD(P)-binding domain"/>
    <property type="match status" value="2"/>
</dbReference>
<comment type="caution">
    <text evidence="3">The sequence shown here is derived from an EMBL/GenBank/DDBJ whole genome shotgun (WGS) entry which is preliminary data.</text>
</comment>
<dbReference type="InterPro" id="IPR050703">
    <property type="entry name" value="Flavin_MAO"/>
</dbReference>
<keyword evidence="4" id="KW-1185">Reference proteome</keyword>
<dbReference type="PRINTS" id="PR00420">
    <property type="entry name" value="RNGMNOXGNASE"/>
</dbReference>
<gene>
    <name evidence="3" type="ORF">FBFR_00240</name>
</gene>
<sequence>MKNEKVILIGAGLCGLYTAFLLQKKGIEVLLLEANTRIGGRIKTITGTTGVTMEMGATWFGNQHSHILEVLRALEIPYFKQHTQGISLFETMSFVPPQKFEISDSEEPSFRIVGGTATLIKKLISEIGIKNIKTNTKITLIKEENHHLIVTDSVGNSYSADKVISTIPPNLLVNSVIFEPNLPENFTQLAKKTHTWMGESIKFAVEYKTPFWKEKKYSGTLFSQASIIQEMYDHSTADNFGFALKGFLNGGTSVLSLEQRKEKVIAQLTALFGLEAKDYIAYVENVWREEPLTFQPYEQLVLAHQNNGHSLYKRPFQNGKLYISGAETATQNPGYMDGAIAAAKTIALEF</sequence>
<dbReference type="EMBL" id="LVJE01000001">
    <property type="protein sequence ID" value="OAB31306.1"/>
    <property type="molecule type" value="Genomic_DNA"/>
</dbReference>
<dbReference type="PANTHER" id="PTHR43563:SF1">
    <property type="entry name" value="AMINE OXIDASE [FLAVIN-CONTAINING] B"/>
    <property type="match status" value="1"/>
</dbReference>
<proteinExistence type="inferred from homology"/>
<feature type="domain" description="Amine oxidase" evidence="2">
    <location>
        <begin position="13"/>
        <end position="77"/>
    </location>
</feature>
<dbReference type="RefSeq" id="WP_066075330.1">
    <property type="nucleotide sequence ID" value="NZ_FRDK01000001.1"/>
</dbReference>
<dbReference type="InterPro" id="IPR036188">
    <property type="entry name" value="FAD/NAD-bd_sf"/>
</dbReference>
<feature type="domain" description="Amine oxidase" evidence="2">
    <location>
        <begin position="91"/>
        <end position="347"/>
    </location>
</feature>
<dbReference type="AlphaFoldDB" id="A0A168ABA6"/>
<dbReference type="PANTHER" id="PTHR43563">
    <property type="entry name" value="AMINE OXIDASE"/>
    <property type="match status" value="1"/>
</dbReference>
<comment type="similarity">
    <text evidence="1">Belongs to the flavin monoamine oxidase family.</text>
</comment>
<dbReference type="Proteomes" id="UP000077164">
    <property type="component" value="Unassembled WGS sequence"/>
</dbReference>
<dbReference type="SUPFAM" id="SSF54373">
    <property type="entry name" value="FAD-linked reductases, C-terminal domain"/>
    <property type="match status" value="1"/>
</dbReference>